<keyword evidence="2" id="KW-1185">Reference proteome</keyword>
<dbReference type="EMBL" id="JACHJI010000001">
    <property type="protein sequence ID" value="MBB4896289.1"/>
    <property type="molecule type" value="Genomic_DNA"/>
</dbReference>
<protein>
    <submittedName>
        <fullName evidence="1">Uncharacterized protein</fullName>
    </submittedName>
</protein>
<gene>
    <name evidence="1" type="ORF">FHS37_000305</name>
</gene>
<dbReference type="AlphaFoldDB" id="A0A7W7LTQ6"/>
<proteinExistence type="predicted"/>
<accession>A0A7W7LTQ6</accession>
<evidence type="ECO:0000313" key="2">
    <source>
        <dbReference type="Proteomes" id="UP000579523"/>
    </source>
</evidence>
<dbReference type="Proteomes" id="UP000579523">
    <property type="component" value="Unassembled WGS sequence"/>
</dbReference>
<name>A0A7W7LTQ6_9ACTN</name>
<reference evidence="1 2" key="1">
    <citation type="submission" date="2020-08" db="EMBL/GenBank/DDBJ databases">
        <title>Genomic Encyclopedia of Type Strains, Phase III (KMG-III): the genomes of soil and plant-associated and newly described type strains.</title>
        <authorList>
            <person name="Whitman W."/>
        </authorList>
    </citation>
    <scope>NUCLEOTIDE SEQUENCE [LARGE SCALE GENOMIC DNA]</scope>
    <source>
        <strain evidence="1 2">CECT 3273</strain>
    </source>
</reference>
<comment type="caution">
    <text evidence="1">The sequence shown here is derived from an EMBL/GenBank/DDBJ whole genome shotgun (WGS) entry which is preliminary data.</text>
</comment>
<sequence length="45" mass="4638">MISSTLRTWYGTAPLALCASEAAITPSLVAVPSLITRWLPGGAPP</sequence>
<evidence type="ECO:0000313" key="1">
    <source>
        <dbReference type="EMBL" id="MBB4896289.1"/>
    </source>
</evidence>
<organism evidence="1 2">
    <name type="scientific">Streptomyces griseomycini</name>
    <dbReference type="NCBI Taxonomy" id="66895"/>
    <lineage>
        <taxon>Bacteria</taxon>
        <taxon>Bacillati</taxon>
        <taxon>Actinomycetota</taxon>
        <taxon>Actinomycetes</taxon>
        <taxon>Kitasatosporales</taxon>
        <taxon>Streptomycetaceae</taxon>
        <taxon>Streptomyces</taxon>
    </lineage>
</organism>